<dbReference type="InterPro" id="IPR032710">
    <property type="entry name" value="NTF2-like_dom_sf"/>
</dbReference>
<dbReference type="SUPFAM" id="SSF51735">
    <property type="entry name" value="NAD(P)-binding Rossmann-fold domains"/>
    <property type="match status" value="1"/>
</dbReference>
<feature type="domain" description="6-phosphogluconate dehydrogenase NADP-binding" evidence="1">
    <location>
        <begin position="6"/>
        <end position="148"/>
    </location>
</feature>
<reference evidence="3" key="1">
    <citation type="journal article" date="2019" name="Int. J. Syst. Evol. Microbiol.">
        <title>The Global Catalogue of Microorganisms (GCM) 10K type strain sequencing project: providing services to taxonomists for standard genome sequencing and annotation.</title>
        <authorList>
            <consortium name="The Broad Institute Genomics Platform"/>
            <consortium name="The Broad Institute Genome Sequencing Center for Infectious Disease"/>
            <person name="Wu L."/>
            <person name="Ma J."/>
        </authorList>
    </citation>
    <scope>NUCLEOTIDE SEQUENCE [LARGE SCALE GENOMIC DNA]</scope>
    <source>
        <strain evidence="3">JCM 4855</strain>
    </source>
</reference>
<dbReference type="PANTHER" id="PTHR43580:SF2">
    <property type="entry name" value="CYTOKINE-LIKE NUCLEAR FACTOR N-PAC"/>
    <property type="match status" value="1"/>
</dbReference>
<dbReference type="PANTHER" id="PTHR43580">
    <property type="entry name" value="OXIDOREDUCTASE GLYR1-RELATED"/>
    <property type="match status" value="1"/>
</dbReference>
<dbReference type="Gene3D" id="1.10.1040.10">
    <property type="entry name" value="N-(1-d-carboxylethyl)-l-norvaline Dehydrogenase, domain 2"/>
    <property type="match status" value="1"/>
</dbReference>
<dbReference type="EMBL" id="JBHSYM010000049">
    <property type="protein sequence ID" value="MFC7014648.1"/>
    <property type="molecule type" value="Genomic_DNA"/>
</dbReference>
<evidence type="ECO:0000313" key="2">
    <source>
        <dbReference type="EMBL" id="MFC7014648.1"/>
    </source>
</evidence>
<dbReference type="Gene3D" id="3.40.50.720">
    <property type="entry name" value="NAD(P)-binding Rossmann-like Domain"/>
    <property type="match status" value="1"/>
</dbReference>
<sequence>MTTPHTIAVLGLGRMGSAIATRLTAQDLDVVGWTRSGRTSSTHETAGDVRQAVAKAGLVLLALSDGPACRQVLDDVRDSLRTDTIVLNTSTIAPAEAAGLARRLGPSYIHAPLLGSVPAAAAGALHILAAADQDVLERVRPVLDTLGTVRSVDDAATAAALKLIANHSLAGAVLALRDALRHADALGLPRAQALDVLELGGLGGLVARKRTFLTGRPATATAEFTIGALAKDMALLAAASNAPLRSTAGLAGAAAGPETDIAVAATVPAADDAVLEPLRAYIRGHATGDPAHFRDAFLPTARIEGIRDGAFVSWPLDEYCALFPGRPAPDEATRSRRIDTLGVHGTVATATMTLSHGADTFTDTFLLVRADDSWRIANKTYHRHL</sequence>
<dbReference type="SUPFAM" id="SSF54427">
    <property type="entry name" value="NTF2-like"/>
    <property type="match status" value="1"/>
</dbReference>
<dbReference type="InterPro" id="IPR006115">
    <property type="entry name" value="6PGDH_NADP-bd"/>
</dbReference>
<gene>
    <name evidence="2" type="ORF">ACFQMH_23640</name>
</gene>
<dbReference type="Pfam" id="PF12893">
    <property type="entry name" value="Lumazine_bd_2"/>
    <property type="match status" value="1"/>
</dbReference>
<dbReference type="InterPro" id="IPR013328">
    <property type="entry name" value="6PGD_dom2"/>
</dbReference>
<dbReference type="Gene3D" id="3.10.450.50">
    <property type="match status" value="1"/>
</dbReference>
<accession>A0ABW2E3V7</accession>
<dbReference type="InterPro" id="IPR036291">
    <property type="entry name" value="NAD(P)-bd_dom_sf"/>
</dbReference>
<dbReference type="InterPro" id="IPR039437">
    <property type="entry name" value="FrzH/put_lumazine-bd"/>
</dbReference>
<dbReference type="SUPFAM" id="SSF48179">
    <property type="entry name" value="6-phosphogluconate dehydrogenase C-terminal domain-like"/>
    <property type="match status" value="1"/>
</dbReference>
<organism evidence="2 3">
    <name type="scientific">Streptomyces viridiviolaceus</name>
    <dbReference type="NCBI Taxonomy" id="68282"/>
    <lineage>
        <taxon>Bacteria</taxon>
        <taxon>Bacillati</taxon>
        <taxon>Actinomycetota</taxon>
        <taxon>Actinomycetes</taxon>
        <taxon>Kitasatosporales</taxon>
        <taxon>Streptomycetaceae</taxon>
        <taxon>Streptomyces</taxon>
    </lineage>
</organism>
<dbReference type="RefSeq" id="WP_189875722.1">
    <property type="nucleotide sequence ID" value="NZ_BMWA01000018.1"/>
</dbReference>
<dbReference type="InterPro" id="IPR008927">
    <property type="entry name" value="6-PGluconate_DH-like_C_sf"/>
</dbReference>
<name>A0ABW2E3V7_9ACTN</name>
<evidence type="ECO:0000259" key="1">
    <source>
        <dbReference type="Pfam" id="PF03446"/>
    </source>
</evidence>
<comment type="caution">
    <text evidence="2">The sequence shown here is derived from an EMBL/GenBank/DDBJ whole genome shotgun (WGS) entry which is preliminary data.</text>
</comment>
<dbReference type="Pfam" id="PF03446">
    <property type="entry name" value="NAD_binding_2"/>
    <property type="match status" value="1"/>
</dbReference>
<evidence type="ECO:0000313" key="3">
    <source>
        <dbReference type="Proteomes" id="UP001596409"/>
    </source>
</evidence>
<keyword evidence="3" id="KW-1185">Reference proteome</keyword>
<dbReference type="InterPro" id="IPR051265">
    <property type="entry name" value="HIBADH-related_NP60_sf"/>
</dbReference>
<dbReference type="Proteomes" id="UP001596409">
    <property type="component" value="Unassembled WGS sequence"/>
</dbReference>
<protein>
    <submittedName>
        <fullName evidence="2">Nuclear transport factor 2 family protein</fullName>
    </submittedName>
</protein>
<proteinExistence type="predicted"/>